<dbReference type="PROSITE" id="PS00640">
    <property type="entry name" value="THIOL_PROTEASE_ASN"/>
    <property type="match status" value="1"/>
</dbReference>
<feature type="region of interest" description="Disordered" evidence="3">
    <location>
        <begin position="1"/>
        <end position="20"/>
    </location>
</feature>
<dbReference type="SUPFAM" id="SSF54001">
    <property type="entry name" value="Cysteine proteinases"/>
    <property type="match status" value="1"/>
</dbReference>
<evidence type="ECO:0000256" key="3">
    <source>
        <dbReference type="SAM" id="MobiDB-lite"/>
    </source>
</evidence>
<accession>A0AA36CCV7</accession>
<keyword evidence="2" id="KW-1015">Disulfide bond</keyword>
<dbReference type="GO" id="GO:0008234">
    <property type="term" value="F:cysteine-type peptidase activity"/>
    <property type="evidence" value="ECO:0007669"/>
    <property type="project" value="InterPro"/>
</dbReference>
<evidence type="ECO:0000259" key="4">
    <source>
        <dbReference type="SMART" id="SM00645"/>
    </source>
</evidence>
<sequence length="181" mass="21026">MTFNHESTGPTAQAPSAGAIRAKRQSVPGPIYEEEVVLLDVDFLDPFFAFFQQDIDEIIAYFEKQQHDEYNDYYYDDYNQTMNDTDTWDWRTTAFYVCKNFYYYKSGVYTTDCDPNNPDYEGGHAVTIVGYGTSSQGVPYWLVRNSWGTNWGMQGYFWMKRGTDPSSFESWGNTDPHTHAM</sequence>
<feature type="compositionally biased region" description="Polar residues" evidence="3">
    <location>
        <begin position="1"/>
        <end position="14"/>
    </location>
</feature>
<evidence type="ECO:0000256" key="1">
    <source>
        <dbReference type="ARBA" id="ARBA00008455"/>
    </source>
</evidence>
<proteinExistence type="inferred from homology"/>
<reference evidence="5" key="1">
    <citation type="submission" date="2023-06" db="EMBL/GenBank/DDBJ databases">
        <authorList>
            <person name="Delattre M."/>
        </authorList>
    </citation>
    <scope>NUCLEOTIDE SEQUENCE</scope>
    <source>
        <strain evidence="5">AF72</strain>
    </source>
</reference>
<name>A0AA36CCV7_9BILA</name>
<protein>
    <recommendedName>
        <fullName evidence="4">Peptidase C1A papain C-terminal domain-containing protein</fullName>
    </recommendedName>
</protein>
<gene>
    <name evidence="5" type="ORF">MSPICULIGERA_LOCUS4447</name>
</gene>
<dbReference type="SMART" id="SM00645">
    <property type="entry name" value="Pept_C1"/>
    <property type="match status" value="1"/>
</dbReference>
<dbReference type="Gene3D" id="3.90.70.10">
    <property type="entry name" value="Cysteine proteinases"/>
    <property type="match status" value="1"/>
</dbReference>
<evidence type="ECO:0000313" key="6">
    <source>
        <dbReference type="Proteomes" id="UP001177023"/>
    </source>
</evidence>
<dbReference type="EMBL" id="CATQJA010001108">
    <property type="protein sequence ID" value="CAJ0565820.1"/>
    <property type="molecule type" value="Genomic_DNA"/>
</dbReference>
<keyword evidence="6" id="KW-1185">Reference proteome</keyword>
<dbReference type="Pfam" id="PF00112">
    <property type="entry name" value="Peptidase_C1"/>
    <property type="match status" value="1"/>
</dbReference>
<dbReference type="InterPro" id="IPR038765">
    <property type="entry name" value="Papain-like_cys_pep_sf"/>
</dbReference>
<organism evidence="5 6">
    <name type="scientific">Mesorhabditis spiculigera</name>
    <dbReference type="NCBI Taxonomy" id="96644"/>
    <lineage>
        <taxon>Eukaryota</taxon>
        <taxon>Metazoa</taxon>
        <taxon>Ecdysozoa</taxon>
        <taxon>Nematoda</taxon>
        <taxon>Chromadorea</taxon>
        <taxon>Rhabditida</taxon>
        <taxon>Rhabditina</taxon>
        <taxon>Rhabditomorpha</taxon>
        <taxon>Rhabditoidea</taxon>
        <taxon>Rhabditidae</taxon>
        <taxon>Mesorhabditinae</taxon>
        <taxon>Mesorhabditis</taxon>
    </lineage>
</organism>
<dbReference type="GO" id="GO:0006508">
    <property type="term" value="P:proteolysis"/>
    <property type="evidence" value="ECO:0007669"/>
    <property type="project" value="InterPro"/>
</dbReference>
<evidence type="ECO:0000313" key="5">
    <source>
        <dbReference type="EMBL" id="CAJ0565820.1"/>
    </source>
</evidence>
<dbReference type="InterPro" id="IPR025661">
    <property type="entry name" value="Pept_asp_AS"/>
</dbReference>
<dbReference type="PROSITE" id="PS00639">
    <property type="entry name" value="THIOL_PROTEASE_HIS"/>
    <property type="match status" value="1"/>
</dbReference>
<dbReference type="InterPro" id="IPR013128">
    <property type="entry name" value="Peptidase_C1A"/>
</dbReference>
<dbReference type="AlphaFoldDB" id="A0AA36CCV7"/>
<dbReference type="InterPro" id="IPR025660">
    <property type="entry name" value="Pept_his_AS"/>
</dbReference>
<feature type="non-terminal residue" evidence="5">
    <location>
        <position position="1"/>
    </location>
</feature>
<comment type="caution">
    <text evidence="5">The sequence shown here is derived from an EMBL/GenBank/DDBJ whole genome shotgun (WGS) entry which is preliminary data.</text>
</comment>
<evidence type="ECO:0000256" key="2">
    <source>
        <dbReference type="ARBA" id="ARBA00023157"/>
    </source>
</evidence>
<feature type="domain" description="Peptidase C1A papain C-terminal" evidence="4">
    <location>
        <begin position="14"/>
        <end position="169"/>
    </location>
</feature>
<dbReference type="InterPro" id="IPR000668">
    <property type="entry name" value="Peptidase_C1A_C"/>
</dbReference>
<dbReference type="Proteomes" id="UP001177023">
    <property type="component" value="Unassembled WGS sequence"/>
</dbReference>
<dbReference type="PANTHER" id="PTHR12411">
    <property type="entry name" value="CYSTEINE PROTEASE FAMILY C1-RELATED"/>
    <property type="match status" value="1"/>
</dbReference>
<comment type="similarity">
    <text evidence="1">Belongs to the peptidase C1 family.</text>
</comment>